<dbReference type="SUPFAM" id="SSF48208">
    <property type="entry name" value="Six-hairpin glycosidases"/>
    <property type="match status" value="1"/>
</dbReference>
<accession>A0A077M6A3</accession>
<dbReference type="OrthoDB" id="3806982at2"/>
<reference evidence="1 2" key="1">
    <citation type="journal article" date="2013" name="ISME J.">
        <title>A metabolic model for members of the genus Tetrasphaera involved in enhanced biological phosphorus removal.</title>
        <authorList>
            <person name="Kristiansen R."/>
            <person name="Nguyen H.T.T."/>
            <person name="Saunders A.M."/>
            <person name="Nielsen J.L."/>
            <person name="Wimmer R."/>
            <person name="Le V.Q."/>
            <person name="McIlroy S.J."/>
            <person name="Petrovski S."/>
            <person name="Seviour R.J."/>
            <person name="Calteau A."/>
            <person name="Nielsen K.L."/>
            <person name="Nielsen P.H."/>
        </authorList>
    </citation>
    <scope>NUCLEOTIDE SEQUENCE [LARGE SCALE GENOMIC DNA]</scope>
    <source>
        <strain evidence="1 2">Ben 74</strain>
    </source>
</reference>
<dbReference type="STRING" id="1193518.BN13_10053"/>
<dbReference type="InterPro" id="IPR008928">
    <property type="entry name" value="6-hairpin_glycosidase_sf"/>
</dbReference>
<dbReference type="GO" id="GO:0005975">
    <property type="term" value="P:carbohydrate metabolic process"/>
    <property type="evidence" value="ECO:0007669"/>
    <property type="project" value="InterPro"/>
</dbReference>
<dbReference type="RefSeq" id="WP_157038345.1">
    <property type="nucleotide sequence ID" value="NZ_HF571038.1"/>
</dbReference>
<keyword evidence="2" id="KW-1185">Reference proteome</keyword>
<organism evidence="1 2">
    <name type="scientific">Nostocoides jenkinsii Ben 74</name>
    <dbReference type="NCBI Taxonomy" id="1193518"/>
    <lineage>
        <taxon>Bacteria</taxon>
        <taxon>Bacillati</taxon>
        <taxon>Actinomycetota</taxon>
        <taxon>Actinomycetes</taxon>
        <taxon>Micrococcales</taxon>
        <taxon>Intrasporangiaceae</taxon>
        <taxon>Nostocoides</taxon>
    </lineage>
</organism>
<dbReference type="EMBL" id="CAJC01000001">
    <property type="protein sequence ID" value="CCI51315.1"/>
    <property type="molecule type" value="Genomic_DNA"/>
</dbReference>
<evidence type="ECO:0008006" key="3">
    <source>
        <dbReference type="Google" id="ProtNLM"/>
    </source>
</evidence>
<dbReference type="InterPro" id="IPR012341">
    <property type="entry name" value="6hp_glycosidase-like_sf"/>
</dbReference>
<sequence>MGQSPTRRGVMLGVGAIGVGLAGQAYRERHGWVGLLSETVAISGDGQRHLLHAADLPRLRPGSRCLDTASMLVRAAERRHLDALPDWVHRGGEHQDLLISALLDLWVLSEGLPASVAAWSPYWRFVWARDAAHVAVAFAAIGQLDRALAQLVFLARVQEESGWFAPRYDPWTEAPPDNRTRQLDSTAWVVWAADRLCALHPDETDRIHHISGRMVRRSTALLASLLDDSGLPPATPDYWEVKAPALSLGIAAPVVAALDAAARLGDVWTDRRLADLAGEAGARCRAEVTRSYEPRGWPRYLGGRGLDASMTFMAPPYQATTPPGLSAALDRYRRLARRPAGGVAPGSTWRNDGISWTPATAVLAQAYAHTGRAGSARTLLTWLENHRTAAGSLPEKVLHNGEPAAVAPLAWTAAVVVTTIGHLRSRPD</sequence>
<comment type="caution">
    <text evidence="1">The sequence shown here is derived from an EMBL/GenBank/DDBJ whole genome shotgun (WGS) entry which is preliminary data.</text>
</comment>
<dbReference type="AlphaFoldDB" id="A0A077M6A3"/>
<evidence type="ECO:0000313" key="2">
    <source>
        <dbReference type="Proteomes" id="UP000035720"/>
    </source>
</evidence>
<proteinExistence type="predicted"/>
<gene>
    <name evidence="1" type="ORF">BN13_10053</name>
</gene>
<protein>
    <recommendedName>
        <fullName evidence="3">Glycoside hydrolase family 15</fullName>
    </recommendedName>
</protein>
<dbReference type="Gene3D" id="1.50.10.10">
    <property type="match status" value="1"/>
</dbReference>
<evidence type="ECO:0000313" key="1">
    <source>
        <dbReference type="EMBL" id="CCI51315.1"/>
    </source>
</evidence>
<name>A0A077M6A3_9MICO</name>
<dbReference type="Proteomes" id="UP000035720">
    <property type="component" value="Unassembled WGS sequence"/>
</dbReference>